<reference evidence="1 2" key="1">
    <citation type="submission" date="2013-11" db="EMBL/GenBank/DDBJ databases">
        <title>Genome sequencing of Stegodyphus mimosarum.</title>
        <authorList>
            <person name="Bechsgaard J."/>
        </authorList>
    </citation>
    <scope>NUCLEOTIDE SEQUENCE [LARGE SCALE GENOMIC DNA]</scope>
</reference>
<gene>
    <name evidence="1" type="ORF">X975_00371</name>
</gene>
<evidence type="ECO:0000313" key="2">
    <source>
        <dbReference type="Proteomes" id="UP000054359"/>
    </source>
</evidence>
<accession>A0A087SYS6</accession>
<feature type="non-terminal residue" evidence="1">
    <location>
        <position position="40"/>
    </location>
</feature>
<dbReference type="EMBL" id="KK112588">
    <property type="protein sequence ID" value="KFM58015.1"/>
    <property type="molecule type" value="Genomic_DNA"/>
</dbReference>
<sequence>MWTVPNRRRSSNIWYHFVKLNQKRKMPVLSADNFLFFEIC</sequence>
<proteinExistence type="predicted"/>
<dbReference type="AlphaFoldDB" id="A0A087SYS6"/>
<dbReference type="Proteomes" id="UP000054359">
    <property type="component" value="Unassembled WGS sequence"/>
</dbReference>
<evidence type="ECO:0000313" key="1">
    <source>
        <dbReference type="EMBL" id="KFM58015.1"/>
    </source>
</evidence>
<name>A0A087SYS6_STEMI</name>
<organism evidence="1 2">
    <name type="scientific">Stegodyphus mimosarum</name>
    <name type="common">African social velvet spider</name>
    <dbReference type="NCBI Taxonomy" id="407821"/>
    <lineage>
        <taxon>Eukaryota</taxon>
        <taxon>Metazoa</taxon>
        <taxon>Ecdysozoa</taxon>
        <taxon>Arthropoda</taxon>
        <taxon>Chelicerata</taxon>
        <taxon>Arachnida</taxon>
        <taxon>Araneae</taxon>
        <taxon>Araneomorphae</taxon>
        <taxon>Entelegynae</taxon>
        <taxon>Eresoidea</taxon>
        <taxon>Eresidae</taxon>
        <taxon>Stegodyphus</taxon>
    </lineage>
</organism>
<keyword evidence="2" id="KW-1185">Reference proteome</keyword>
<protein>
    <submittedName>
        <fullName evidence="1">Uncharacterized protein</fullName>
    </submittedName>
</protein>